<keyword evidence="4 7" id="KW-0472">Membrane</keyword>
<feature type="transmembrane region" description="Helical" evidence="7">
    <location>
        <begin position="57"/>
        <end position="77"/>
    </location>
</feature>
<dbReference type="STRING" id="1441469.A0A225AR96"/>
<feature type="domain" description="Rhodopsin" evidence="8">
    <location>
        <begin position="9"/>
        <end position="146"/>
    </location>
</feature>
<proteinExistence type="inferred from homology"/>
<name>A0A225AR96_TALAT</name>
<dbReference type="RefSeq" id="XP_020117096.1">
    <property type="nucleotide sequence ID" value="XM_020263008.1"/>
</dbReference>
<organism evidence="9 10">
    <name type="scientific">Talaromyces atroroseus</name>
    <dbReference type="NCBI Taxonomy" id="1441469"/>
    <lineage>
        <taxon>Eukaryota</taxon>
        <taxon>Fungi</taxon>
        <taxon>Dikarya</taxon>
        <taxon>Ascomycota</taxon>
        <taxon>Pezizomycotina</taxon>
        <taxon>Eurotiomycetes</taxon>
        <taxon>Eurotiomycetidae</taxon>
        <taxon>Eurotiales</taxon>
        <taxon>Trichocomaceae</taxon>
        <taxon>Talaromyces</taxon>
        <taxon>Talaromyces sect. Trachyspermi</taxon>
    </lineage>
</organism>
<evidence type="ECO:0000259" key="8">
    <source>
        <dbReference type="Pfam" id="PF20684"/>
    </source>
</evidence>
<keyword evidence="10" id="KW-1185">Reference proteome</keyword>
<dbReference type="GO" id="GO:0016020">
    <property type="term" value="C:membrane"/>
    <property type="evidence" value="ECO:0007669"/>
    <property type="project" value="UniProtKB-SubCell"/>
</dbReference>
<gene>
    <name evidence="9" type="ORF">UA08_07782</name>
</gene>
<evidence type="ECO:0000313" key="10">
    <source>
        <dbReference type="Proteomes" id="UP000214365"/>
    </source>
</evidence>
<protein>
    <recommendedName>
        <fullName evidence="8">Rhodopsin domain-containing protein</fullName>
    </recommendedName>
</protein>
<feature type="compositionally biased region" description="Polar residues" evidence="6">
    <location>
        <begin position="157"/>
        <end position="187"/>
    </location>
</feature>
<dbReference type="PANTHER" id="PTHR33048:SF163">
    <property type="entry name" value="INTEGRAL MEMBRANE PROTEIN (AFU_ORTHOLOGUE AFUA_8G05510)"/>
    <property type="match status" value="1"/>
</dbReference>
<dbReference type="Proteomes" id="UP000214365">
    <property type="component" value="Unassembled WGS sequence"/>
</dbReference>
<feature type="region of interest" description="Disordered" evidence="6">
    <location>
        <begin position="156"/>
        <end position="188"/>
    </location>
</feature>
<evidence type="ECO:0000256" key="2">
    <source>
        <dbReference type="ARBA" id="ARBA00022692"/>
    </source>
</evidence>
<evidence type="ECO:0000256" key="4">
    <source>
        <dbReference type="ARBA" id="ARBA00023136"/>
    </source>
</evidence>
<comment type="caution">
    <text evidence="9">The sequence shown here is derived from an EMBL/GenBank/DDBJ whole genome shotgun (WGS) entry which is preliminary data.</text>
</comment>
<dbReference type="EMBL" id="LFMY01000013">
    <property type="protein sequence ID" value="OKL56975.1"/>
    <property type="molecule type" value="Genomic_DNA"/>
</dbReference>
<reference evidence="9 10" key="1">
    <citation type="submission" date="2015-06" db="EMBL/GenBank/DDBJ databases">
        <title>Talaromyces atroroseus IBT 11181 draft genome.</title>
        <authorList>
            <person name="Rasmussen K.B."/>
            <person name="Rasmussen S."/>
            <person name="Petersen B."/>
            <person name="Sicheritz-Ponten T."/>
            <person name="Mortensen U.H."/>
            <person name="Thrane U."/>
        </authorList>
    </citation>
    <scope>NUCLEOTIDE SEQUENCE [LARGE SCALE GENOMIC DNA]</scope>
    <source>
        <strain evidence="9 10">IBT 11181</strain>
    </source>
</reference>
<evidence type="ECO:0000256" key="3">
    <source>
        <dbReference type="ARBA" id="ARBA00022989"/>
    </source>
</evidence>
<dbReference type="InterPro" id="IPR052337">
    <property type="entry name" value="SAT4-like"/>
</dbReference>
<sequence length="236" mass="25810">MSYPGAYMKSAITFGFFLAMAYPLIIWVTMANACRPLSYYWNQFAGTEGVCINTNRFFLALRIINMIADVIGLAIPFPRIVKLQMATSSKVAVVCIASVIRITSFSKFESALDITHEMGPVFIWSTIEPSIAIVCACLPHLAPLAKKAGSAFASRYGKSTSARPTDQSQRADNPGNDNISGYEQPQNGGIRLFNYGSGTKTSPHHMKRLNVSDDVVHLTDQVTVGHCHGLEKARSI</sequence>
<evidence type="ECO:0000256" key="7">
    <source>
        <dbReference type="SAM" id="Phobius"/>
    </source>
</evidence>
<evidence type="ECO:0000256" key="1">
    <source>
        <dbReference type="ARBA" id="ARBA00004141"/>
    </source>
</evidence>
<evidence type="ECO:0000256" key="5">
    <source>
        <dbReference type="ARBA" id="ARBA00038359"/>
    </source>
</evidence>
<dbReference type="GeneID" id="31007538"/>
<keyword evidence="3 7" id="KW-1133">Transmembrane helix</keyword>
<evidence type="ECO:0000256" key="6">
    <source>
        <dbReference type="SAM" id="MobiDB-lite"/>
    </source>
</evidence>
<keyword evidence="2 7" id="KW-0812">Transmembrane</keyword>
<comment type="subcellular location">
    <subcellularLocation>
        <location evidence="1">Membrane</location>
        <topology evidence="1">Multi-pass membrane protein</topology>
    </subcellularLocation>
</comment>
<accession>A0A225AR96</accession>
<dbReference type="AlphaFoldDB" id="A0A225AR96"/>
<dbReference type="OrthoDB" id="4223615at2759"/>
<evidence type="ECO:0000313" key="9">
    <source>
        <dbReference type="EMBL" id="OKL56975.1"/>
    </source>
</evidence>
<dbReference type="InterPro" id="IPR049326">
    <property type="entry name" value="Rhodopsin_dom_fungi"/>
</dbReference>
<dbReference type="PANTHER" id="PTHR33048">
    <property type="entry name" value="PTH11-LIKE INTEGRAL MEMBRANE PROTEIN (AFU_ORTHOLOGUE AFUA_5G11245)"/>
    <property type="match status" value="1"/>
</dbReference>
<comment type="similarity">
    <text evidence="5">Belongs to the SAT4 family.</text>
</comment>
<dbReference type="Pfam" id="PF20684">
    <property type="entry name" value="Fung_rhodopsin"/>
    <property type="match status" value="1"/>
</dbReference>